<proteinExistence type="inferred from homology"/>
<evidence type="ECO:0000256" key="6">
    <source>
        <dbReference type="ARBA" id="ARBA00023239"/>
    </source>
</evidence>
<dbReference type="FunFam" id="3.40.225.10:FF:000003">
    <property type="entry name" value="Methylthioribulose-1-phosphate dehydratase"/>
    <property type="match status" value="1"/>
</dbReference>
<feature type="domain" description="Class II aldolase/adducin N-terminal" evidence="8">
    <location>
        <begin position="12"/>
        <end position="209"/>
    </location>
</feature>
<accession>A0AAN7YUS4</accession>
<evidence type="ECO:0000259" key="8">
    <source>
        <dbReference type="SMART" id="SM01007"/>
    </source>
</evidence>
<keyword evidence="4 7" id="KW-0862">Zinc</keyword>
<dbReference type="InterPro" id="IPR001303">
    <property type="entry name" value="Aldolase_II/adducin_N"/>
</dbReference>
<dbReference type="PANTHER" id="PTHR10640:SF7">
    <property type="entry name" value="METHYLTHIORIBULOSE-1-PHOSPHATE DEHYDRATASE"/>
    <property type="match status" value="1"/>
</dbReference>
<dbReference type="SMART" id="SM01007">
    <property type="entry name" value="Aldolase_II"/>
    <property type="match status" value="1"/>
</dbReference>
<dbReference type="InterPro" id="IPR027514">
    <property type="entry name" value="Salvage_MtnB_euk"/>
</dbReference>
<dbReference type="PANTHER" id="PTHR10640">
    <property type="entry name" value="METHYLTHIORIBULOSE-1-PHOSPHATE DEHYDRATASE"/>
    <property type="match status" value="1"/>
</dbReference>
<comment type="catalytic activity">
    <reaction evidence="7">
        <text>5-(methylsulfanyl)-D-ribulose 1-phosphate = 5-methylsulfanyl-2,3-dioxopentyl phosphate + H2O</text>
        <dbReference type="Rhea" id="RHEA:15549"/>
        <dbReference type="ChEBI" id="CHEBI:15377"/>
        <dbReference type="ChEBI" id="CHEBI:58548"/>
        <dbReference type="ChEBI" id="CHEBI:58828"/>
        <dbReference type="EC" id="4.2.1.109"/>
    </reaction>
</comment>
<dbReference type="InterPro" id="IPR017714">
    <property type="entry name" value="MethylthioRu-1-P_deHdtase_MtnB"/>
</dbReference>
<evidence type="ECO:0000256" key="3">
    <source>
        <dbReference type="ARBA" id="ARBA00022723"/>
    </source>
</evidence>
<dbReference type="EMBL" id="JAVFKY010000002">
    <property type="protein sequence ID" value="KAK5580891.1"/>
    <property type="molecule type" value="Genomic_DNA"/>
</dbReference>
<sequence length="232" mass="26631">MSNIQDNEDPRVLIPELCRLFYGNGWVTGTGGGISIKRGKEIYIAASGVQKERILGEDIFVMDENEQEISSPPIEKRLKASQCTPLFFNAYKHRNAGAVIHTHSQHAVMVTLLYETEFIITHQEMIKGILSGHGENAKYLQYFDRLVIPIIENTPHERDLKERMYKAMEKYPNANAVLVKRHGVYVWGPDWVKAKTMCECFDYLFEIAVKMKQMGLDPTEIPHVNEECCYDC</sequence>
<evidence type="ECO:0000256" key="1">
    <source>
        <dbReference type="ARBA" id="ARBA00022490"/>
    </source>
</evidence>
<dbReference type="GO" id="GO:0008270">
    <property type="term" value="F:zinc ion binding"/>
    <property type="evidence" value="ECO:0007669"/>
    <property type="project" value="UniProtKB-UniRule"/>
</dbReference>
<evidence type="ECO:0000256" key="7">
    <source>
        <dbReference type="HAMAP-Rule" id="MF_03116"/>
    </source>
</evidence>
<dbReference type="Pfam" id="PF00596">
    <property type="entry name" value="Aldolase_II"/>
    <property type="match status" value="1"/>
</dbReference>
<feature type="binding site" evidence="7">
    <location>
        <position position="103"/>
    </location>
    <ligand>
        <name>Zn(2+)</name>
        <dbReference type="ChEBI" id="CHEBI:29105"/>
    </ligand>
</feature>
<name>A0AAN7YUS4_9MYCE</name>
<comment type="subcellular location">
    <subcellularLocation>
        <location evidence="7">Cytoplasm</location>
    </subcellularLocation>
</comment>
<evidence type="ECO:0000313" key="9">
    <source>
        <dbReference type="EMBL" id="KAK5580891.1"/>
    </source>
</evidence>
<dbReference type="AlphaFoldDB" id="A0AAN7YUS4"/>
<evidence type="ECO:0000256" key="2">
    <source>
        <dbReference type="ARBA" id="ARBA00022605"/>
    </source>
</evidence>
<reference evidence="9 10" key="1">
    <citation type="submission" date="2023-11" db="EMBL/GenBank/DDBJ databases">
        <title>Dfirmibasis_genome.</title>
        <authorList>
            <person name="Edelbroek B."/>
            <person name="Kjellin J."/>
            <person name="Jerlstrom-Hultqvist J."/>
            <person name="Soderbom F."/>
        </authorList>
    </citation>
    <scope>NUCLEOTIDE SEQUENCE [LARGE SCALE GENOMIC DNA]</scope>
    <source>
        <strain evidence="9 10">TNS-C-14</strain>
    </source>
</reference>
<comment type="function">
    <text evidence="7">Catalyzes the dehydration of methylthioribulose-1-phosphate (MTRu-1-P) into 2,3-diketo-5-methylthiopentyl-1-phosphate (DK-MTP-1-P).</text>
</comment>
<keyword evidence="1 7" id="KW-0963">Cytoplasm</keyword>
<dbReference type="SUPFAM" id="SSF53639">
    <property type="entry name" value="AraD/HMP-PK domain-like"/>
    <property type="match status" value="1"/>
</dbReference>
<dbReference type="GO" id="GO:0005737">
    <property type="term" value="C:cytoplasm"/>
    <property type="evidence" value="ECO:0007669"/>
    <property type="project" value="UniProtKB-SubCell"/>
</dbReference>
<dbReference type="HAMAP" id="MF_03116">
    <property type="entry name" value="Salvage_MtnB_euk"/>
    <property type="match status" value="1"/>
</dbReference>
<comment type="caution">
    <text evidence="9">The sequence shown here is derived from an EMBL/GenBank/DDBJ whole genome shotgun (WGS) entry which is preliminary data.</text>
</comment>
<organism evidence="9 10">
    <name type="scientific">Dictyostelium firmibasis</name>
    <dbReference type="NCBI Taxonomy" id="79012"/>
    <lineage>
        <taxon>Eukaryota</taxon>
        <taxon>Amoebozoa</taxon>
        <taxon>Evosea</taxon>
        <taxon>Eumycetozoa</taxon>
        <taxon>Dictyostelia</taxon>
        <taxon>Dictyosteliales</taxon>
        <taxon>Dictyosteliaceae</taxon>
        <taxon>Dictyostelium</taxon>
    </lineage>
</organism>
<gene>
    <name evidence="9" type="ORF">RB653_000915</name>
</gene>
<keyword evidence="5 7" id="KW-0486">Methionine biosynthesis</keyword>
<dbReference type="Gene3D" id="3.40.225.10">
    <property type="entry name" value="Class II aldolase/adducin N-terminal domain"/>
    <property type="match status" value="1"/>
</dbReference>
<dbReference type="Proteomes" id="UP001344447">
    <property type="component" value="Unassembled WGS sequence"/>
</dbReference>
<dbReference type="EC" id="4.2.1.109" evidence="7"/>
<keyword evidence="6 7" id="KW-0456">Lyase</keyword>
<keyword evidence="3 7" id="KW-0479">Metal-binding</keyword>
<keyword evidence="10" id="KW-1185">Reference proteome</keyword>
<evidence type="ECO:0000256" key="4">
    <source>
        <dbReference type="ARBA" id="ARBA00022833"/>
    </source>
</evidence>
<dbReference type="NCBIfam" id="TIGR03328">
    <property type="entry name" value="salvage_mtnB"/>
    <property type="match status" value="1"/>
</dbReference>
<evidence type="ECO:0000256" key="5">
    <source>
        <dbReference type="ARBA" id="ARBA00023167"/>
    </source>
</evidence>
<comment type="pathway">
    <text evidence="7">Amino-acid biosynthesis; L-methionine biosynthesis via salvage pathway; L-methionine from S-methyl-5-thio-alpha-D-ribose 1-phosphate: step 2/6.</text>
</comment>
<dbReference type="GO" id="GO:0019509">
    <property type="term" value="P:L-methionine salvage from methylthioadenosine"/>
    <property type="evidence" value="ECO:0007669"/>
    <property type="project" value="UniProtKB-UniRule"/>
</dbReference>
<comment type="similarity">
    <text evidence="7">Belongs to the aldolase class II family. MtnB subfamily.</text>
</comment>
<keyword evidence="2 7" id="KW-0028">Amino-acid biosynthesis</keyword>
<comment type="cofactor">
    <cofactor evidence="7">
        <name>Zn(2+)</name>
        <dbReference type="ChEBI" id="CHEBI:29105"/>
    </cofactor>
    <text evidence="7">Binds 1 zinc ion per subunit.</text>
</comment>
<feature type="binding site" evidence="7">
    <location>
        <position position="101"/>
    </location>
    <ligand>
        <name>Zn(2+)</name>
        <dbReference type="ChEBI" id="CHEBI:29105"/>
    </ligand>
</feature>
<evidence type="ECO:0000313" key="10">
    <source>
        <dbReference type="Proteomes" id="UP001344447"/>
    </source>
</evidence>
<feature type="active site" description="Proton donor/acceptor" evidence="7">
    <location>
        <position position="124"/>
    </location>
</feature>
<feature type="binding site" evidence="7">
    <location>
        <position position="182"/>
    </location>
    <ligand>
        <name>Zn(2+)</name>
        <dbReference type="ChEBI" id="CHEBI:29105"/>
    </ligand>
</feature>
<dbReference type="InterPro" id="IPR036409">
    <property type="entry name" value="Aldolase_II/adducin_N_sf"/>
</dbReference>
<protein>
    <recommendedName>
        <fullName evidence="7">Probable methylthioribulose-1-phosphate dehydratase</fullName>
        <shortName evidence="7">MTRu-1-P dehydratase</shortName>
        <ecNumber evidence="7">4.2.1.109</ecNumber>
    </recommendedName>
</protein>
<dbReference type="GO" id="GO:0046570">
    <property type="term" value="F:methylthioribulose 1-phosphate dehydratase activity"/>
    <property type="evidence" value="ECO:0007669"/>
    <property type="project" value="UniProtKB-UniRule"/>
</dbReference>
<feature type="binding site" evidence="7">
    <location>
        <position position="83"/>
    </location>
    <ligand>
        <name>substrate</name>
    </ligand>
</feature>